<dbReference type="KEGG" id="pacs:FAZ98_28685"/>
<feature type="region of interest" description="Disordered" evidence="1">
    <location>
        <begin position="1"/>
        <end position="85"/>
    </location>
</feature>
<dbReference type="OrthoDB" id="8781027at2"/>
<dbReference type="InterPro" id="IPR013390">
    <property type="entry name" value="T3SS_HpaP"/>
</dbReference>
<feature type="compositionally biased region" description="Basic and acidic residues" evidence="1">
    <location>
        <begin position="68"/>
        <end position="85"/>
    </location>
</feature>
<dbReference type="RefSeq" id="WP_158956658.1">
    <property type="nucleotide sequence ID" value="NZ_CP046916.1"/>
</dbReference>
<evidence type="ECO:0000313" key="3">
    <source>
        <dbReference type="Proteomes" id="UP000433577"/>
    </source>
</evidence>
<dbReference type="Pfam" id="PF09483">
    <property type="entry name" value="HpaP"/>
    <property type="match status" value="1"/>
</dbReference>
<dbReference type="NCBIfam" id="TIGR02557">
    <property type="entry name" value="HpaP"/>
    <property type="match status" value="1"/>
</dbReference>
<protein>
    <submittedName>
        <fullName evidence="2">Type III secretion protein</fullName>
    </submittedName>
</protein>
<organism evidence="2 3">
    <name type="scientific">Paraburkholderia acidisoli</name>
    <dbReference type="NCBI Taxonomy" id="2571748"/>
    <lineage>
        <taxon>Bacteria</taxon>
        <taxon>Pseudomonadati</taxon>
        <taxon>Pseudomonadota</taxon>
        <taxon>Betaproteobacteria</taxon>
        <taxon>Burkholderiales</taxon>
        <taxon>Burkholderiaceae</taxon>
        <taxon>Paraburkholderia</taxon>
    </lineage>
</organism>
<dbReference type="EMBL" id="CP046916">
    <property type="protein sequence ID" value="QGZ65824.1"/>
    <property type="molecule type" value="Genomic_DNA"/>
</dbReference>
<dbReference type="AlphaFoldDB" id="A0A7Z2GQP3"/>
<proteinExistence type="predicted"/>
<gene>
    <name evidence="2" type="ORF">FAZ98_28685</name>
</gene>
<evidence type="ECO:0000256" key="1">
    <source>
        <dbReference type="SAM" id="MobiDB-lite"/>
    </source>
</evidence>
<reference evidence="2 3" key="1">
    <citation type="submission" date="2019-12" db="EMBL/GenBank/DDBJ databases">
        <title>Paraburkholderia acidiphila 7Q-K02 sp. nov and Paraburkholderia acidisoli DHF22 sp. nov., two strains isolated from forest soil.</title>
        <authorList>
            <person name="Gao Z."/>
            <person name="Qiu L."/>
        </authorList>
    </citation>
    <scope>NUCLEOTIDE SEQUENCE [LARGE SCALE GENOMIC DNA]</scope>
    <source>
        <strain evidence="2 3">DHF22</strain>
    </source>
</reference>
<dbReference type="Proteomes" id="UP000433577">
    <property type="component" value="Chromosome 4"/>
</dbReference>
<feature type="compositionally biased region" description="Basic and acidic residues" evidence="1">
    <location>
        <begin position="39"/>
        <end position="56"/>
    </location>
</feature>
<feature type="compositionally biased region" description="Acidic residues" evidence="1">
    <location>
        <begin position="57"/>
        <end position="67"/>
    </location>
</feature>
<name>A0A7Z2GQP3_9BURK</name>
<evidence type="ECO:0000313" key="2">
    <source>
        <dbReference type="EMBL" id="QGZ65824.1"/>
    </source>
</evidence>
<accession>A0A7Z2GQP3</accession>
<sequence>MTKLHRPARIIAPLPGEQEGAPPPRARRVDYAALLRRARVPDPAHDDAPTHDRHDPDDEAFGAPEDDDARHDTASERGGKPREAAMAERIGSVCSPIVDAVYRQQARFIDLTGRIAREVAAFCANRAISGAGNWEMSLALDPRILPATTLHLALSPRCLQLRFETQDTSSRQLLLQHTRLLERELTTLLDAWGEPRELDIGIH</sequence>
<keyword evidence="3" id="KW-1185">Reference proteome</keyword>